<accession>A0A919V8Z0</accession>
<dbReference type="Gene3D" id="3.30.1780.10">
    <property type="entry name" value="ornithine cyclodeaminase, domain 1"/>
    <property type="match status" value="1"/>
</dbReference>
<dbReference type="Proteomes" id="UP000606172">
    <property type="component" value="Unassembled WGS sequence"/>
</dbReference>
<dbReference type="GO" id="GO:0005737">
    <property type="term" value="C:cytoplasm"/>
    <property type="evidence" value="ECO:0007669"/>
    <property type="project" value="TreeGrafter"/>
</dbReference>
<keyword evidence="2" id="KW-1185">Reference proteome</keyword>
<dbReference type="Pfam" id="PF02423">
    <property type="entry name" value="OCD_Mu_crystall"/>
    <property type="match status" value="1"/>
</dbReference>
<dbReference type="PANTHER" id="PTHR13812">
    <property type="entry name" value="KETIMINE REDUCTASE MU-CRYSTALLIN"/>
    <property type="match status" value="1"/>
</dbReference>
<reference evidence="1" key="1">
    <citation type="submission" date="2021-01" db="EMBL/GenBank/DDBJ databases">
        <title>Whole genome shotgun sequence of Sinosporangium siamense NBRC 109515.</title>
        <authorList>
            <person name="Komaki H."/>
            <person name="Tamura T."/>
        </authorList>
    </citation>
    <scope>NUCLEOTIDE SEQUENCE</scope>
    <source>
        <strain evidence="1">NBRC 109515</strain>
    </source>
</reference>
<protein>
    <submittedName>
        <fullName evidence="1">Ornithine cyclodeaminase</fullName>
    </submittedName>
</protein>
<dbReference type="AlphaFoldDB" id="A0A919V8Z0"/>
<dbReference type="InterPro" id="IPR003462">
    <property type="entry name" value="ODC_Mu_crystall"/>
</dbReference>
<dbReference type="PIRSF" id="PIRSF001439">
    <property type="entry name" value="CryM"/>
    <property type="match status" value="1"/>
</dbReference>
<sequence length="309" mass="31990">MSGPPYLDGETLRDLVPMGRAVQVVREALLAGLDPEETPPRAAAEVPAGQVLMMPAHAGRYVGIKVVGVAPDNPARGLPRIQAVYVLLDGGTLTPLAFIDGIALTTLRTPAVSAVAVDALALPYSRTMTVFGCGPQAVGHVEAFRAVRDVERVTVVGRAPARVAAAVEACRALGVDAEPGTADSVAEAELIACCTTAREPLFPGRLARDDATVVAVGSHEPEAREVDDALVARSTVVVESRSAALAEAGDLIIPLRGGSITTPHLAGNLAELVRGRVTRGAGPAFFKSVGMAWEDLVVAVAAYEAWTAR</sequence>
<comment type="caution">
    <text evidence="1">The sequence shown here is derived from an EMBL/GenBank/DDBJ whole genome shotgun (WGS) entry which is preliminary data.</text>
</comment>
<dbReference type="RefSeq" id="WP_204031617.1">
    <property type="nucleotide sequence ID" value="NZ_BOOW01000046.1"/>
</dbReference>
<proteinExistence type="predicted"/>
<dbReference type="InterPro" id="IPR036291">
    <property type="entry name" value="NAD(P)-bd_dom_sf"/>
</dbReference>
<evidence type="ECO:0000313" key="1">
    <source>
        <dbReference type="EMBL" id="GII96630.1"/>
    </source>
</evidence>
<evidence type="ECO:0000313" key="2">
    <source>
        <dbReference type="Proteomes" id="UP000606172"/>
    </source>
</evidence>
<dbReference type="InterPro" id="IPR023401">
    <property type="entry name" value="ODC_N"/>
</dbReference>
<dbReference type="PANTHER" id="PTHR13812:SF19">
    <property type="entry name" value="KETIMINE REDUCTASE MU-CRYSTALLIN"/>
    <property type="match status" value="1"/>
</dbReference>
<organism evidence="1 2">
    <name type="scientific">Sinosporangium siamense</name>
    <dbReference type="NCBI Taxonomy" id="1367973"/>
    <lineage>
        <taxon>Bacteria</taxon>
        <taxon>Bacillati</taxon>
        <taxon>Actinomycetota</taxon>
        <taxon>Actinomycetes</taxon>
        <taxon>Streptosporangiales</taxon>
        <taxon>Streptosporangiaceae</taxon>
        <taxon>Sinosporangium</taxon>
    </lineage>
</organism>
<name>A0A919V8Z0_9ACTN</name>
<dbReference type="SUPFAM" id="SSF51735">
    <property type="entry name" value="NAD(P)-binding Rossmann-fold domains"/>
    <property type="match status" value="1"/>
</dbReference>
<dbReference type="Gene3D" id="3.40.50.720">
    <property type="entry name" value="NAD(P)-binding Rossmann-like Domain"/>
    <property type="match status" value="1"/>
</dbReference>
<gene>
    <name evidence="1" type="ORF">Ssi02_68610</name>
</gene>
<dbReference type="EMBL" id="BOOW01000046">
    <property type="protein sequence ID" value="GII96630.1"/>
    <property type="molecule type" value="Genomic_DNA"/>
</dbReference>